<comment type="caution">
    <text evidence="3">The sequence shown here is derived from an EMBL/GenBank/DDBJ whole genome shotgun (WGS) entry which is preliminary data.</text>
</comment>
<keyword evidence="4" id="KW-1185">Reference proteome</keyword>
<dbReference type="Proteomes" id="UP001151760">
    <property type="component" value="Unassembled WGS sequence"/>
</dbReference>
<evidence type="ECO:0000256" key="1">
    <source>
        <dbReference type="SAM" id="Coils"/>
    </source>
</evidence>
<protein>
    <submittedName>
        <fullName evidence="3">Uncharacterized protein</fullName>
    </submittedName>
</protein>
<feature type="region of interest" description="Disordered" evidence="2">
    <location>
        <begin position="594"/>
        <end position="620"/>
    </location>
</feature>
<evidence type="ECO:0000313" key="4">
    <source>
        <dbReference type="Proteomes" id="UP001151760"/>
    </source>
</evidence>
<evidence type="ECO:0000313" key="3">
    <source>
        <dbReference type="EMBL" id="GJT20289.1"/>
    </source>
</evidence>
<accession>A0ABQ5C5D8</accession>
<gene>
    <name evidence="3" type="ORF">Tco_0890226</name>
</gene>
<name>A0ABQ5C5D8_9ASTR</name>
<reference evidence="3" key="1">
    <citation type="journal article" date="2022" name="Int. J. Mol. Sci.">
        <title>Draft Genome of Tanacetum Coccineum: Genomic Comparison of Closely Related Tanacetum-Family Plants.</title>
        <authorList>
            <person name="Yamashiro T."/>
            <person name="Shiraishi A."/>
            <person name="Nakayama K."/>
            <person name="Satake H."/>
        </authorList>
    </citation>
    <scope>NUCLEOTIDE SEQUENCE</scope>
</reference>
<proteinExistence type="predicted"/>
<keyword evidence="1" id="KW-0175">Coiled coil</keyword>
<feature type="coiled-coil region" evidence="1">
    <location>
        <begin position="247"/>
        <end position="310"/>
    </location>
</feature>
<sequence length="664" mass="77197">MTRSLSVPDSSPALCGLILPSINDNTNVVNAPREPSVVDQDPGVNISQDPPQIDHNCCYECGDSLNGIFCQQCICEFCGKGAHFGYNCPPKDPIISELEPCYNRNFDCFPHDSQTLPQQYFCCENCGGPHETYQCQPMNQEYFYSHSSGFDQFQPPQFSDVYQTPPVASMEMLHAQTDLIESMQNFLKKYDHIPHNEKSIKLLLAEEKFLKIKQVVEEEQTQPEYLQELLQSLLTDLQILNEIQPLKQETSNQIQKDQEEKNIAELLAEERFQKANQALNESQSSQEMRIQDLEIQKQQCLEEMKEWMNDLGIREYQKEEIDIDYRRKCEDKIYELKDKFNSLSIEIRKITQEAKELRESEARARSQKIIIDDDDDNLGFYAVHPNTIHIPVSQNVEPKDSLIMGDGWPFTLFRERRRNIVETLVSNSRLAHLLHFLGNALKFVSKTDDTDGRCRFDDDFYDLNLSYRVLRENDVLDEEEDTFTFTTRSFLPFVTYPEDKSSKELAPSKALLNLDVFDPLHPPLMDFHDTKAFSGFTFSLLKIFSKQFFEPGIKNAKERILIRTKEAKKTVKTKRNGKMSRARSEETCKDQALEISKTQQERKSKPKIMKPRTENDKSSKFKNSFGVIKIKGLRLHKRKVVYKRRKWKLQTQGPNMSKLKPLLH</sequence>
<evidence type="ECO:0000256" key="2">
    <source>
        <dbReference type="SAM" id="MobiDB-lite"/>
    </source>
</evidence>
<dbReference type="EMBL" id="BQNB010013789">
    <property type="protein sequence ID" value="GJT20289.1"/>
    <property type="molecule type" value="Genomic_DNA"/>
</dbReference>
<organism evidence="3 4">
    <name type="scientific">Tanacetum coccineum</name>
    <dbReference type="NCBI Taxonomy" id="301880"/>
    <lineage>
        <taxon>Eukaryota</taxon>
        <taxon>Viridiplantae</taxon>
        <taxon>Streptophyta</taxon>
        <taxon>Embryophyta</taxon>
        <taxon>Tracheophyta</taxon>
        <taxon>Spermatophyta</taxon>
        <taxon>Magnoliopsida</taxon>
        <taxon>eudicotyledons</taxon>
        <taxon>Gunneridae</taxon>
        <taxon>Pentapetalae</taxon>
        <taxon>asterids</taxon>
        <taxon>campanulids</taxon>
        <taxon>Asterales</taxon>
        <taxon>Asteraceae</taxon>
        <taxon>Asteroideae</taxon>
        <taxon>Anthemideae</taxon>
        <taxon>Anthemidinae</taxon>
        <taxon>Tanacetum</taxon>
    </lineage>
</organism>
<feature type="coiled-coil region" evidence="1">
    <location>
        <begin position="340"/>
        <end position="367"/>
    </location>
</feature>
<reference evidence="3" key="2">
    <citation type="submission" date="2022-01" db="EMBL/GenBank/DDBJ databases">
        <authorList>
            <person name="Yamashiro T."/>
            <person name="Shiraishi A."/>
            <person name="Satake H."/>
            <person name="Nakayama K."/>
        </authorList>
    </citation>
    <scope>NUCLEOTIDE SEQUENCE</scope>
</reference>